<keyword evidence="10" id="KW-1185">Reference proteome</keyword>
<dbReference type="SUPFAM" id="SSF46689">
    <property type="entry name" value="Homeodomain-like"/>
    <property type="match status" value="1"/>
</dbReference>
<dbReference type="InterPro" id="IPR003593">
    <property type="entry name" value="AAA+_ATPase"/>
</dbReference>
<accession>A0AA96GA85</accession>
<dbReference type="InterPro" id="IPR009057">
    <property type="entry name" value="Homeodomain-like_sf"/>
</dbReference>
<dbReference type="PROSITE" id="PS00675">
    <property type="entry name" value="SIGMA54_INTERACT_1"/>
    <property type="match status" value="1"/>
</dbReference>
<dbReference type="EMBL" id="CP116967">
    <property type="protein sequence ID" value="WNM56440.1"/>
    <property type="molecule type" value="Genomic_DNA"/>
</dbReference>
<dbReference type="InterPro" id="IPR002078">
    <property type="entry name" value="Sigma_54_int"/>
</dbReference>
<dbReference type="PROSITE" id="PS00688">
    <property type="entry name" value="SIGMA54_INTERACT_3"/>
    <property type="match status" value="1"/>
</dbReference>
<dbReference type="InterPro" id="IPR025944">
    <property type="entry name" value="Sigma_54_int_dom_CS"/>
</dbReference>
<dbReference type="GO" id="GO:0006355">
    <property type="term" value="P:regulation of DNA-templated transcription"/>
    <property type="evidence" value="ECO:0007669"/>
    <property type="project" value="InterPro"/>
</dbReference>
<dbReference type="NCBIfam" id="TIGR00229">
    <property type="entry name" value="sensory_box"/>
    <property type="match status" value="1"/>
</dbReference>
<proteinExistence type="predicted"/>
<evidence type="ECO:0000259" key="7">
    <source>
        <dbReference type="PROSITE" id="PS50112"/>
    </source>
</evidence>
<dbReference type="Proteomes" id="UP001302719">
    <property type="component" value="Chromosome"/>
</dbReference>
<name>A0AA96GA85_9BACT</name>
<dbReference type="Pfam" id="PF00989">
    <property type="entry name" value="PAS"/>
    <property type="match status" value="1"/>
</dbReference>
<dbReference type="GO" id="GO:0005524">
    <property type="term" value="F:ATP binding"/>
    <property type="evidence" value="ECO:0007669"/>
    <property type="project" value="UniProtKB-KW"/>
</dbReference>
<dbReference type="PROSITE" id="PS00676">
    <property type="entry name" value="SIGMA54_INTERACT_2"/>
    <property type="match status" value="1"/>
</dbReference>
<dbReference type="Pfam" id="PF00158">
    <property type="entry name" value="Sigma54_activat"/>
    <property type="match status" value="1"/>
</dbReference>
<dbReference type="Pfam" id="PF25601">
    <property type="entry name" value="AAA_lid_14"/>
    <property type="match status" value="1"/>
</dbReference>
<dbReference type="CDD" id="cd00009">
    <property type="entry name" value="AAA"/>
    <property type="match status" value="1"/>
</dbReference>
<dbReference type="InterPro" id="IPR002197">
    <property type="entry name" value="HTH_Fis"/>
</dbReference>
<keyword evidence="4" id="KW-0238">DNA-binding</keyword>
<evidence type="ECO:0000313" key="10">
    <source>
        <dbReference type="Proteomes" id="UP001302719"/>
    </source>
</evidence>
<dbReference type="InterPro" id="IPR025943">
    <property type="entry name" value="Sigma_54_int_dom_ATP-bd_2"/>
</dbReference>
<dbReference type="PANTHER" id="PTHR32071">
    <property type="entry name" value="TRANSCRIPTIONAL REGULATORY PROTEIN"/>
    <property type="match status" value="1"/>
</dbReference>
<dbReference type="InterPro" id="IPR025662">
    <property type="entry name" value="Sigma_54_int_dom_ATP-bd_1"/>
</dbReference>
<dbReference type="InterPro" id="IPR013767">
    <property type="entry name" value="PAS_fold"/>
</dbReference>
<keyword evidence="2" id="KW-0067">ATP-binding</keyword>
<gene>
    <name evidence="9" type="ORF">PP769_10645</name>
</gene>
<keyword evidence="3" id="KW-0805">Transcription regulation</keyword>
<dbReference type="FunFam" id="3.40.50.300:FF:000006">
    <property type="entry name" value="DNA-binding transcriptional regulator NtrC"/>
    <property type="match status" value="1"/>
</dbReference>
<feature type="domain" description="PAC" evidence="8">
    <location>
        <begin position="83"/>
        <end position="135"/>
    </location>
</feature>
<dbReference type="InterPro" id="IPR000014">
    <property type="entry name" value="PAS"/>
</dbReference>
<dbReference type="InterPro" id="IPR058031">
    <property type="entry name" value="AAA_lid_NorR"/>
</dbReference>
<evidence type="ECO:0000256" key="1">
    <source>
        <dbReference type="ARBA" id="ARBA00022741"/>
    </source>
</evidence>
<dbReference type="Gene3D" id="1.10.8.60">
    <property type="match status" value="1"/>
</dbReference>
<feature type="domain" description="PAS" evidence="7">
    <location>
        <begin position="16"/>
        <end position="47"/>
    </location>
</feature>
<evidence type="ECO:0000256" key="5">
    <source>
        <dbReference type="ARBA" id="ARBA00023163"/>
    </source>
</evidence>
<dbReference type="Gene3D" id="1.10.10.60">
    <property type="entry name" value="Homeodomain-like"/>
    <property type="match status" value="1"/>
</dbReference>
<dbReference type="KEGG" id="nall:PP769_10645"/>
<organism evidence="9 10">
    <name type="scientific">Candidatus Nitrospira allomarina</name>
    <dbReference type="NCBI Taxonomy" id="3020900"/>
    <lineage>
        <taxon>Bacteria</taxon>
        <taxon>Pseudomonadati</taxon>
        <taxon>Nitrospirota</taxon>
        <taxon>Nitrospiria</taxon>
        <taxon>Nitrospirales</taxon>
        <taxon>Nitrospiraceae</taxon>
        <taxon>Nitrospira</taxon>
    </lineage>
</organism>
<keyword evidence="1" id="KW-0547">Nucleotide-binding</keyword>
<dbReference type="PROSITE" id="PS50113">
    <property type="entry name" value="PAC"/>
    <property type="match status" value="1"/>
</dbReference>
<sequence>MGELVSSSRSNGAEIILDCISDGVITIDLQKRVTFLNRAMQKMLGYNVDAAGTLLACDVLIQSNICSTKECVLERALQGERVSNFEAMVRRRDGVHIPVSINTDFLLDKEGKLIGLIEVIRDISLVRELSARVEEVSELKHRLGEQTKLDNMVGRCPRMQDIMAKLPIIAASKSSVLITGESGTGKELIACALHAHSPRKDAPFVVVNCSSLSEGILESEIFGHVKGAFTNAYFDKPGRFEIANGGTIFLDEIGEMSVATQVKLLGVLERGQFERVGSNDTVSVDVRVVAATNRNLEEAVQQGRFREDLYFRIRVIPVVLPPLRERPGDIPLLVNHFLEKFNREMGKHIVSLSPQCLAALSRYPFPGNIRELQNMIEHAFVCCEVDTIQFEHLPADLHRYCWEHREWTDSESLEALERQAICRALEKSGWRLKEASQQLGIGRSTLWRKVKQFGISQTT</sequence>
<evidence type="ECO:0000256" key="3">
    <source>
        <dbReference type="ARBA" id="ARBA00023015"/>
    </source>
</evidence>
<dbReference type="InterPro" id="IPR035965">
    <property type="entry name" value="PAS-like_dom_sf"/>
</dbReference>
<dbReference type="Gene3D" id="3.40.50.300">
    <property type="entry name" value="P-loop containing nucleotide triphosphate hydrolases"/>
    <property type="match status" value="1"/>
</dbReference>
<reference evidence="9 10" key="1">
    <citation type="submission" date="2023-01" db="EMBL/GenBank/DDBJ databases">
        <title>Cultivation and genomic characterization of new, ubiquitous marine nitrite-oxidizing bacteria from the Nitrospirales.</title>
        <authorList>
            <person name="Mueller A.J."/>
            <person name="Daebeler A."/>
            <person name="Herbold C.W."/>
            <person name="Kirkegaard R.H."/>
            <person name="Daims H."/>
        </authorList>
    </citation>
    <scope>NUCLEOTIDE SEQUENCE [LARGE SCALE GENOMIC DNA]</scope>
    <source>
        <strain evidence="9 10">VA</strain>
    </source>
</reference>
<protein>
    <submittedName>
        <fullName evidence="9">Sigma 54-interacting transcriptional regulator</fullName>
    </submittedName>
</protein>
<dbReference type="AlphaFoldDB" id="A0AA96GA85"/>
<dbReference type="PROSITE" id="PS50112">
    <property type="entry name" value="PAS"/>
    <property type="match status" value="1"/>
</dbReference>
<evidence type="ECO:0000259" key="8">
    <source>
        <dbReference type="PROSITE" id="PS50113"/>
    </source>
</evidence>
<evidence type="ECO:0000259" key="6">
    <source>
        <dbReference type="PROSITE" id="PS50045"/>
    </source>
</evidence>
<evidence type="ECO:0000256" key="4">
    <source>
        <dbReference type="ARBA" id="ARBA00023125"/>
    </source>
</evidence>
<dbReference type="PROSITE" id="PS50045">
    <property type="entry name" value="SIGMA54_INTERACT_4"/>
    <property type="match status" value="1"/>
</dbReference>
<feature type="domain" description="Sigma-54 factor interaction" evidence="6">
    <location>
        <begin position="152"/>
        <end position="381"/>
    </location>
</feature>
<dbReference type="InterPro" id="IPR000700">
    <property type="entry name" value="PAS-assoc_C"/>
</dbReference>
<dbReference type="SMART" id="SM00382">
    <property type="entry name" value="AAA"/>
    <property type="match status" value="1"/>
</dbReference>
<dbReference type="RefSeq" id="WP_312640031.1">
    <property type="nucleotide sequence ID" value="NZ_CP116967.1"/>
</dbReference>
<dbReference type="CDD" id="cd00130">
    <property type="entry name" value="PAS"/>
    <property type="match status" value="1"/>
</dbReference>
<evidence type="ECO:0000256" key="2">
    <source>
        <dbReference type="ARBA" id="ARBA00022840"/>
    </source>
</evidence>
<dbReference type="Pfam" id="PF02954">
    <property type="entry name" value="HTH_8"/>
    <property type="match status" value="1"/>
</dbReference>
<evidence type="ECO:0000313" key="9">
    <source>
        <dbReference type="EMBL" id="WNM56440.1"/>
    </source>
</evidence>
<dbReference type="SUPFAM" id="SSF52540">
    <property type="entry name" value="P-loop containing nucleoside triphosphate hydrolases"/>
    <property type="match status" value="1"/>
</dbReference>
<keyword evidence="5" id="KW-0804">Transcription</keyword>
<dbReference type="InterPro" id="IPR027417">
    <property type="entry name" value="P-loop_NTPase"/>
</dbReference>
<dbReference type="GO" id="GO:0043565">
    <property type="term" value="F:sequence-specific DNA binding"/>
    <property type="evidence" value="ECO:0007669"/>
    <property type="project" value="InterPro"/>
</dbReference>
<dbReference type="SUPFAM" id="SSF55785">
    <property type="entry name" value="PYP-like sensor domain (PAS domain)"/>
    <property type="match status" value="1"/>
</dbReference>
<dbReference type="Gene3D" id="3.30.450.20">
    <property type="entry name" value="PAS domain"/>
    <property type="match status" value="1"/>
</dbReference>
<dbReference type="PRINTS" id="PR01590">
    <property type="entry name" value="HTHFIS"/>
</dbReference>